<accession>A0AAW1BSA7</accession>
<keyword evidence="5 13" id="KW-0732">Signal</keyword>
<dbReference type="Pfam" id="PF01094">
    <property type="entry name" value="ANF_receptor"/>
    <property type="match status" value="1"/>
</dbReference>
<evidence type="ECO:0000256" key="3">
    <source>
        <dbReference type="ARBA" id="ARBA00022475"/>
    </source>
</evidence>
<feature type="domain" description="G-protein coupled receptors family 3 profile" evidence="14">
    <location>
        <begin position="587"/>
        <end position="850"/>
    </location>
</feature>
<keyword evidence="10" id="KW-0325">Glycoprotein</keyword>
<dbReference type="PANTHER" id="PTHR24061">
    <property type="entry name" value="CALCIUM-SENSING RECEPTOR-RELATED"/>
    <property type="match status" value="1"/>
</dbReference>
<dbReference type="Gene3D" id="2.10.50.30">
    <property type="entry name" value="GPCR, family 3, nine cysteines domain"/>
    <property type="match status" value="1"/>
</dbReference>
<keyword evidence="4 12" id="KW-0812">Transmembrane</keyword>
<feature type="transmembrane region" description="Helical" evidence="12">
    <location>
        <begin position="658"/>
        <end position="682"/>
    </location>
</feature>
<dbReference type="InterPro" id="IPR001828">
    <property type="entry name" value="ANF_lig-bd_rcpt"/>
</dbReference>
<evidence type="ECO:0000256" key="5">
    <source>
        <dbReference type="ARBA" id="ARBA00022729"/>
    </source>
</evidence>
<evidence type="ECO:0000256" key="9">
    <source>
        <dbReference type="ARBA" id="ARBA00023170"/>
    </source>
</evidence>
<dbReference type="SUPFAM" id="SSF53822">
    <property type="entry name" value="Periplasmic binding protein-like I"/>
    <property type="match status" value="1"/>
</dbReference>
<evidence type="ECO:0000256" key="13">
    <source>
        <dbReference type="SAM" id="SignalP"/>
    </source>
</evidence>
<keyword evidence="3" id="KW-1003">Cell membrane</keyword>
<feature type="chain" id="PRO_5043620649" evidence="13">
    <location>
        <begin position="19"/>
        <end position="850"/>
    </location>
</feature>
<feature type="transmembrane region" description="Helical" evidence="12">
    <location>
        <begin position="746"/>
        <end position="769"/>
    </location>
</feature>
<evidence type="ECO:0000256" key="11">
    <source>
        <dbReference type="ARBA" id="ARBA00023224"/>
    </source>
</evidence>
<dbReference type="Gene3D" id="3.40.50.2300">
    <property type="match status" value="2"/>
</dbReference>
<dbReference type="InterPro" id="IPR000068">
    <property type="entry name" value="GPCR_3_Ca_sens_rcpt-rel"/>
</dbReference>
<gene>
    <name evidence="15" type="ORF">NXF25_004105</name>
</gene>
<evidence type="ECO:0000256" key="4">
    <source>
        <dbReference type="ARBA" id="ARBA00022692"/>
    </source>
</evidence>
<comment type="subcellular location">
    <subcellularLocation>
        <location evidence="1">Cell membrane</location>
        <topology evidence="1">Multi-pass membrane protein</topology>
    </subcellularLocation>
</comment>
<dbReference type="PANTHER" id="PTHR24061:SF599">
    <property type="entry name" value="G-PROTEIN COUPLED RECEPTORS FAMILY 3 PROFILE DOMAIN-CONTAINING PROTEIN"/>
    <property type="match status" value="1"/>
</dbReference>
<keyword evidence="6 12" id="KW-1133">Transmembrane helix</keyword>
<evidence type="ECO:0000256" key="10">
    <source>
        <dbReference type="ARBA" id="ARBA00023180"/>
    </source>
</evidence>
<evidence type="ECO:0000256" key="7">
    <source>
        <dbReference type="ARBA" id="ARBA00023040"/>
    </source>
</evidence>
<dbReference type="SUPFAM" id="SSF81665">
    <property type="entry name" value="Calcium ATPase, transmembrane domain M"/>
    <property type="match status" value="1"/>
</dbReference>
<dbReference type="InterPro" id="IPR023298">
    <property type="entry name" value="ATPase_P-typ_TM_dom_sf"/>
</dbReference>
<dbReference type="AlphaFoldDB" id="A0AAW1BSA7"/>
<keyword evidence="7" id="KW-0297">G-protein coupled receptor</keyword>
<keyword evidence="16" id="KW-1185">Reference proteome</keyword>
<feature type="signal peptide" evidence="13">
    <location>
        <begin position="1"/>
        <end position="18"/>
    </location>
</feature>
<dbReference type="GO" id="GO:0004930">
    <property type="term" value="F:G protein-coupled receptor activity"/>
    <property type="evidence" value="ECO:0007669"/>
    <property type="project" value="UniProtKB-KW"/>
</dbReference>
<feature type="transmembrane region" description="Helical" evidence="12">
    <location>
        <begin position="586"/>
        <end position="612"/>
    </location>
</feature>
<dbReference type="Proteomes" id="UP001474421">
    <property type="component" value="Unassembled WGS sequence"/>
</dbReference>
<protein>
    <submittedName>
        <fullName evidence="15">Type-2 vomeronasal receptor</fullName>
    </submittedName>
</protein>
<evidence type="ECO:0000256" key="8">
    <source>
        <dbReference type="ARBA" id="ARBA00023136"/>
    </source>
</evidence>
<feature type="transmembrane region" description="Helical" evidence="12">
    <location>
        <begin position="807"/>
        <end position="829"/>
    </location>
</feature>
<feature type="transmembrane region" description="Helical" evidence="12">
    <location>
        <begin position="702"/>
        <end position="720"/>
    </location>
</feature>
<dbReference type="Pfam" id="PF00003">
    <property type="entry name" value="7tm_3"/>
    <property type="match status" value="1"/>
</dbReference>
<dbReference type="InterPro" id="IPR017979">
    <property type="entry name" value="GPCR_3_CS"/>
</dbReference>
<keyword evidence="8 12" id="KW-0472">Membrane</keyword>
<feature type="transmembrane region" description="Helical" evidence="12">
    <location>
        <begin position="624"/>
        <end position="646"/>
    </location>
</feature>
<dbReference type="GO" id="GO:0005886">
    <property type="term" value="C:plasma membrane"/>
    <property type="evidence" value="ECO:0007669"/>
    <property type="project" value="UniProtKB-SubCell"/>
</dbReference>
<organism evidence="15 16">
    <name type="scientific">Crotalus adamanteus</name>
    <name type="common">Eastern diamondback rattlesnake</name>
    <dbReference type="NCBI Taxonomy" id="8729"/>
    <lineage>
        <taxon>Eukaryota</taxon>
        <taxon>Metazoa</taxon>
        <taxon>Chordata</taxon>
        <taxon>Craniata</taxon>
        <taxon>Vertebrata</taxon>
        <taxon>Euteleostomi</taxon>
        <taxon>Lepidosauria</taxon>
        <taxon>Squamata</taxon>
        <taxon>Bifurcata</taxon>
        <taxon>Unidentata</taxon>
        <taxon>Episquamata</taxon>
        <taxon>Toxicofera</taxon>
        <taxon>Serpentes</taxon>
        <taxon>Colubroidea</taxon>
        <taxon>Viperidae</taxon>
        <taxon>Crotalinae</taxon>
        <taxon>Crotalus</taxon>
    </lineage>
</organism>
<dbReference type="InterPro" id="IPR011500">
    <property type="entry name" value="GPCR_3_9-Cys_dom"/>
</dbReference>
<feature type="transmembrane region" description="Helical" evidence="12">
    <location>
        <begin position="781"/>
        <end position="801"/>
    </location>
</feature>
<dbReference type="FunFam" id="2.10.50.30:FF:000002">
    <property type="entry name" value="Vomeronasal 2 receptor, h1"/>
    <property type="match status" value="1"/>
</dbReference>
<dbReference type="InterPro" id="IPR028082">
    <property type="entry name" value="Peripla_BP_I"/>
</dbReference>
<dbReference type="PROSITE" id="PS50259">
    <property type="entry name" value="G_PROTEIN_RECEP_F3_4"/>
    <property type="match status" value="1"/>
</dbReference>
<evidence type="ECO:0000313" key="15">
    <source>
        <dbReference type="EMBL" id="KAK9405331.1"/>
    </source>
</evidence>
<dbReference type="PROSITE" id="PS00981">
    <property type="entry name" value="G_PROTEIN_RECEP_F3_3"/>
    <property type="match status" value="1"/>
</dbReference>
<evidence type="ECO:0000256" key="6">
    <source>
        <dbReference type="ARBA" id="ARBA00022989"/>
    </source>
</evidence>
<dbReference type="PRINTS" id="PR00248">
    <property type="entry name" value="GPCRMGR"/>
</dbReference>
<dbReference type="InterPro" id="IPR000337">
    <property type="entry name" value="GPCR_3"/>
</dbReference>
<evidence type="ECO:0000256" key="12">
    <source>
        <dbReference type="SAM" id="Phobius"/>
    </source>
</evidence>
<evidence type="ECO:0000259" key="14">
    <source>
        <dbReference type="PROSITE" id="PS50259"/>
    </source>
</evidence>
<dbReference type="InterPro" id="IPR017978">
    <property type="entry name" value="GPCR_3_C"/>
</dbReference>
<evidence type="ECO:0000256" key="1">
    <source>
        <dbReference type="ARBA" id="ARBA00004651"/>
    </source>
</evidence>
<evidence type="ECO:0000313" key="16">
    <source>
        <dbReference type="Proteomes" id="UP001474421"/>
    </source>
</evidence>
<proteinExistence type="inferred from homology"/>
<name>A0AAW1BSA7_CROAD</name>
<dbReference type="Pfam" id="PF07562">
    <property type="entry name" value="NCD3G"/>
    <property type="match status" value="1"/>
</dbReference>
<comment type="caution">
    <text evidence="15">The sequence shown here is derived from an EMBL/GenBank/DDBJ whole genome shotgun (WGS) entry which is preliminary data.</text>
</comment>
<dbReference type="PRINTS" id="PR01535">
    <property type="entry name" value="VOMERONASL2R"/>
</dbReference>
<reference evidence="15 16" key="1">
    <citation type="journal article" date="2024" name="Proc. Natl. Acad. Sci. U.S.A.">
        <title>The genetic regulatory architecture and epigenomic basis for age-related changes in rattlesnake venom.</title>
        <authorList>
            <person name="Hogan M.P."/>
            <person name="Holding M.L."/>
            <person name="Nystrom G.S."/>
            <person name="Colston T.J."/>
            <person name="Bartlett D.A."/>
            <person name="Mason A.J."/>
            <person name="Ellsworth S.A."/>
            <person name="Rautsaw R.M."/>
            <person name="Lawrence K.C."/>
            <person name="Strickland J.L."/>
            <person name="He B."/>
            <person name="Fraser P."/>
            <person name="Margres M.J."/>
            <person name="Gilbert D.M."/>
            <person name="Gibbs H.L."/>
            <person name="Parkinson C.L."/>
            <person name="Rokyta D.R."/>
        </authorList>
    </citation>
    <scope>NUCLEOTIDE SEQUENCE [LARGE SCALE GENOMIC DNA]</scope>
    <source>
        <strain evidence="15">DRR0105</strain>
    </source>
</reference>
<keyword evidence="9 15" id="KW-0675">Receptor</keyword>
<dbReference type="InterPro" id="IPR038550">
    <property type="entry name" value="GPCR_3_9-Cys_sf"/>
</dbReference>
<dbReference type="InterPro" id="IPR004073">
    <property type="entry name" value="GPCR_3_vmron_rcpt_2"/>
</dbReference>
<evidence type="ECO:0000256" key="2">
    <source>
        <dbReference type="ARBA" id="ARBA00007242"/>
    </source>
</evidence>
<comment type="similarity">
    <text evidence="2">Belongs to the G-protein coupled receptor 3 family.</text>
</comment>
<sequence length="850" mass="96187">MLLLLQLILLLWPRGASGIHKAKCLLTLEQGEVDPDNHYKSGDYFISGIISARDTRFESLSFDRSPSIMLLEPSSNHYWKFLPFLFATEEIDKNGHLLPNITLGYNVYQIFFKVEMTSDPLLDLLSDGEANVPNYRCGRQRNSVAVLEGAETGISIQISTMLGTYKIPQISYSLASQILRDKTQFPFFYPMLPAEGIQYSGMVKLLLYFKWTMVGLVAPETDQGERFMRTLSSLMLRNGICAVIYQTFPLNLYRVVLRLDKYYKWREVNVAVYGSEIISFPLGITILQSILQHFQGPIVEKVWITTAHWDLSLELMFTSASFKYIGGIFSFLIQKRKWANYNAFSLFVDSVFNFAKKTFMCSSTKDAFSVKVWRRCRQREELVAVREEEIDRILAMDSYLTYSTIWAIGRALHSAHISTFKRSARNRGMKLEAPRLMAWQLHPFLQSPQFHNNSMDGVYLDEKGDLMADLNIVNWIVFPNKSVKRTKTGSLEKQTTQDFKVTIDQRSIGQILLTSRCVESCHPGFLKVVLEGKPICCYSCVPCPKGTISTMEDAERCTKCPADQHPSLSQDDCIPKMETFLSYQEMLGIMLTSLALFLSLATGFVFGIFIKFQETPLVKASNRDLSYILLISLLFSFLTSFLFIGQPKVTTCLVQQTAFSNIFTVAISTVLAKTVMVVLAFLATKPGNNVQRWLGKSMANSIILSCSGVQIVLCSIWLGTSPPFPESDMYSESAEVILQCNEGSVAMFYLALGYMGFLAVICFTMAFLARNLPGAFNEAKLITFSMMVFCSVWISFVPTYLSTKGKYMVAVQVFSTLASSASLLLLIFLPKCYIIFLRPDLNTKEYMMSK</sequence>
<dbReference type="EMBL" id="JAOTOJ010000002">
    <property type="protein sequence ID" value="KAK9405331.1"/>
    <property type="molecule type" value="Genomic_DNA"/>
</dbReference>
<keyword evidence="11" id="KW-0807">Transducer</keyword>